<organism evidence="5 6">
    <name type="scientific">Hermetia illucens</name>
    <name type="common">Black soldier fly</name>
    <dbReference type="NCBI Taxonomy" id="343691"/>
    <lineage>
        <taxon>Eukaryota</taxon>
        <taxon>Metazoa</taxon>
        <taxon>Ecdysozoa</taxon>
        <taxon>Arthropoda</taxon>
        <taxon>Hexapoda</taxon>
        <taxon>Insecta</taxon>
        <taxon>Pterygota</taxon>
        <taxon>Neoptera</taxon>
        <taxon>Endopterygota</taxon>
        <taxon>Diptera</taxon>
        <taxon>Brachycera</taxon>
        <taxon>Stratiomyomorpha</taxon>
        <taxon>Stratiomyidae</taxon>
        <taxon>Hermetiinae</taxon>
        <taxon>Hermetia</taxon>
    </lineage>
</organism>
<dbReference type="GO" id="GO:0005509">
    <property type="term" value="F:calcium ion binding"/>
    <property type="evidence" value="ECO:0007669"/>
    <property type="project" value="InterPro"/>
</dbReference>
<dbReference type="SMART" id="SM00054">
    <property type="entry name" value="EFh"/>
    <property type="match status" value="3"/>
</dbReference>
<dbReference type="PROSITE" id="PS00018">
    <property type="entry name" value="EF_HAND_1"/>
    <property type="match status" value="1"/>
</dbReference>
<proteinExistence type="predicted"/>
<dbReference type="Gene3D" id="1.10.238.10">
    <property type="entry name" value="EF-hand"/>
    <property type="match status" value="1"/>
</dbReference>
<dbReference type="CDD" id="cd00051">
    <property type="entry name" value="EFh"/>
    <property type="match status" value="1"/>
</dbReference>
<keyword evidence="3" id="KW-0106">Calcium</keyword>
<dbReference type="PANTHER" id="PTHR23055">
    <property type="entry name" value="CALCIUM BINDING PROTEINS"/>
    <property type="match status" value="1"/>
</dbReference>
<evidence type="ECO:0000256" key="2">
    <source>
        <dbReference type="ARBA" id="ARBA00022737"/>
    </source>
</evidence>
<evidence type="ECO:0000313" key="5">
    <source>
        <dbReference type="EMBL" id="CAD7093470.1"/>
    </source>
</evidence>
<keyword evidence="2" id="KW-0677">Repeat</keyword>
<evidence type="ECO:0000256" key="3">
    <source>
        <dbReference type="ARBA" id="ARBA00022837"/>
    </source>
</evidence>
<dbReference type="InterPro" id="IPR011992">
    <property type="entry name" value="EF-hand-dom_pair"/>
</dbReference>
<dbReference type="InterPro" id="IPR028846">
    <property type="entry name" value="Recoverin"/>
</dbReference>
<dbReference type="Pfam" id="PF13499">
    <property type="entry name" value="EF-hand_7"/>
    <property type="match status" value="1"/>
</dbReference>
<evidence type="ECO:0000259" key="4">
    <source>
        <dbReference type="PROSITE" id="PS50222"/>
    </source>
</evidence>
<protein>
    <recommendedName>
        <fullName evidence="4">EF-hand domain-containing protein</fullName>
    </recommendedName>
</protein>
<dbReference type="InParanoid" id="A0A7R8V5X8"/>
<dbReference type="SUPFAM" id="SSF47473">
    <property type="entry name" value="EF-hand"/>
    <property type="match status" value="1"/>
</dbReference>
<dbReference type="InterPro" id="IPR018247">
    <property type="entry name" value="EF_Hand_1_Ca_BS"/>
</dbReference>
<dbReference type="Proteomes" id="UP000594454">
    <property type="component" value="Chromosome 6"/>
</dbReference>
<dbReference type="PROSITE" id="PS50222">
    <property type="entry name" value="EF_HAND_2"/>
    <property type="match status" value="2"/>
</dbReference>
<evidence type="ECO:0000256" key="1">
    <source>
        <dbReference type="ARBA" id="ARBA00022723"/>
    </source>
</evidence>
<sequence length="214" mass="24975">MTSIALDPTMDDAQNSKFRNTYHNLVMNFARKKVFSERETECLLLAYHKFVLKNGRKMKLMTRRQFGNLFHNMFNVLDPNFTDAIFSAADPSSKKFITPEAFLDVMSVVLRGTLEQQIELCFKVYDPHGNGYITRERLRKFYRNMFDGAQDEVDELTNDFVETIFRKMDIDRDGKISFDDYAQTVRKNPCLLQFVGTCLPDSGTIFIFSQVYKT</sequence>
<accession>A0A7R8V5X8</accession>
<dbReference type="EMBL" id="LR899014">
    <property type="protein sequence ID" value="CAD7093470.1"/>
    <property type="molecule type" value="Genomic_DNA"/>
</dbReference>
<name>A0A7R8V5X8_HERIL</name>
<feature type="domain" description="EF-hand" evidence="4">
    <location>
        <begin position="113"/>
        <end position="148"/>
    </location>
</feature>
<dbReference type="InterPro" id="IPR002048">
    <property type="entry name" value="EF_hand_dom"/>
</dbReference>
<dbReference type="OrthoDB" id="191686at2759"/>
<gene>
    <name evidence="5" type="ORF">HERILL_LOCUS15749</name>
</gene>
<feature type="domain" description="EF-hand" evidence="4">
    <location>
        <begin position="156"/>
        <end position="191"/>
    </location>
</feature>
<evidence type="ECO:0000313" key="6">
    <source>
        <dbReference type="Proteomes" id="UP000594454"/>
    </source>
</evidence>
<keyword evidence="1" id="KW-0479">Metal-binding</keyword>
<keyword evidence="6" id="KW-1185">Reference proteome</keyword>
<reference evidence="5 6" key="1">
    <citation type="submission" date="2020-11" db="EMBL/GenBank/DDBJ databases">
        <authorList>
            <person name="Wallbank WR R."/>
            <person name="Pardo Diaz C."/>
            <person name="Kozak K."/>
            <person name="Martin S."/>
            <person name="Jiggins C."/>
            <person name="Moest M."/>
            <person name="Warren A I."/>
            <person name="Generalovic N T."/>
            <person name="Byers J.R.P. K."/>
            <person name="Montejo-Kovacevich G."/>
            <person name="Yen C E."/>
        </authorList>
    </citation>
    <scope>NUCLEOTIDE SEQUENCE [LARGE SCALE GENOMIC DNA]</scope>
</reference>
<dbReference type="AlphaFoldDB" id="A0A7R8V5X8"/>
<dbReference type="PANTHER" id="PTHR23055:SF60">
    <property type="entry name" value="CALAXIN"/>
    <property type="match status" value="1"/>
</dbReference>